<evidence type="ECO:0000256" key="7">
    <source>
        <dbReference type="SAM" id="Phobius"/>
    </source>
</evidence>
<accession>A0A3M9M1U9</accession>
<dbReference type="PANTHER" id="PTHR42718:SF9">
    <property type="entry name" value="MAJOR FACILITATOR SUPERFAMILY MULTIDRUG TRANSPORTER MFSC"/>
    <property type="match status" value="1"/>
</dbReference>
<comment type="subcellular location">
    <subcellularLocation>
        <location evidence="1">Membrane</location>
        <topology evidence="1">Multi-pass membrane protein</topology>
    </subcellularLocation>
</comment>
<sequence>MDRPGDGSRCDPTERASERVRAASVDVAGDVRSDLHDPARRDNRERCASLDPGQSAHHARRSGVGYQRLRAGAIGTWAAIGGTGFGVGPVVGGVLLTFFGWSSVFWANIPFAAVAITLTLIAVPESRNPSSRRLDLLGVAFSALGLVGLTLGLIEASSHPWTSIAVLGPLLVGAALLVCFVHWERRTAEPMIPPALLAARSFVSASGVYLVSYAAFGAFMYYLTLLYQDVNGWSPLKTGLSWLFMNVPFLLMAQLTGRIDRRHPPARVVSTGCLVAAIGIFVLSRADATSPFVHTALGYVLAGIGFGTIVPGVTHIAMRDVPAGVSGAGSGVVNASRQLGTSIGLAVLGSIGVTASTSHWHNAIHRLPASAHVAASAQTQNVAGAHISAVTHALGPAYRHTAIQSFVQGFHLALGIAAALVLAAAITALLGFRKPATASDVLIP</sequence>
<dbReference type="EMBL" id="RJJQ01000020">
    <property type="protein sequence ID" value="RNI19516.1"/>
    <property type="molecule type" value="Genomic_DNA"/>
</dbReference>
<dbReference type="GO" id="GO:0022857">
    <property type="term" value="F:transmembrane transporter activity"/>
    <property type="evidence" value="ECO:0007669"/>
    <property type="project" value="InterPro"/>
</dbReference>
<evidence type="ECO:0000256" key="5">
    <source>
        <dbReference type="ARBA" id="ARBA00023136"/>
    </source>
</evidence>
<evidence type="ECO:0000256" key="1">
    <source>
        <dbReference type="ARBA" id="ARBA00004141"/>
    </source>
</evidence>
<feature type="transmembrane region" description="Helical" evidence="7">
    <location>
        <begin position="268"/>
        <end position="286"/>
    </location>
</feature>
<protein>
    <submittedName>
        <fullName evidence="8">MFS transporter</fullName>
    </submittedName>
</protein>
<dbReference type="Pfam" id="PF07690">
    <property type="entry name" value="MFS_1"/>
    <property type="match status" value="1"/>
</dbReference>
<feature type="transmembrane region" description="Helical" evidence="7">
    <location>
        <begin position="160"/>
        <end position="181"/>
    </location>
</feature>
<dbReference type="SUPFAM" id="SSF103473">
    <property type="entry name" value="MFS general substrate transporter"/>
    <property type="match status" value="1"/>
</dbReference>
<evidence type="ECO:0000256" key="2">
    <source>
        <dbReference type="ARBA" id="ARBA00022448"/>
    </source>
</evidence>
<feature type="compositionally biased region" description="Basic and acidic residues" evidence="6">
    <location>
        <begin position="1"/>
        <end position="21"/>
    </location>
</feature>
<evidence type="ECO:0000256" key="4">
    <source>
        <dbReference type="ARBA" id="ARBA00022989"/>
    </source>
</evidence>
<dbReference type="InterPro" id="IPR036259">
    <property type="entry name" value="MFS_trans_sf"/>
</dbReference>
<dbReference type="AlphaFoldDB" id="A0A3M9M1U9"/>
<keyword evidence="5 7" id="KW-0472">Membrane</keyword>
<feature type="transmembrane region" description="Helical" evidence="7">
    <location>
        <begin position="239"/>
        <end position="256"/>
    </location>
</feature>
<evidence type="ECO:0000256" key="3">
    <source>
        <dbReference type="ARBA" id="ARBA00022692"/>
    </source>
</evidence>
<dbReference type="CDD" id="cd17321">
    <property type="entry name" value="MFS_MMR_MDR_like"/>
    <property type="match status" value="1"/>
</dbReference>
<dbReference type="Gene3D" id="1.20.1250.20">
    <property type="entry name" value="MFS general substrate transporter like domains"/>
    <property type="match status" value="2"/>
</dbReference>
<feature type="transmembrane region" description="Helical" evidence="7">
    <location>
        <begin position="202"/>
        <end position="227"/>
    </location>
</feature>
<evidence type="ECO:0000256" key="6">
    <source>
        <dbReference type="SAM" id="MobiDB-lite"/>
    </source>
</evidence>
<gene>
    <name evidence="8" type="ORF">EFY87_16935</name>
</gene>
<feature type="transmembrane region" description="Helical" evidence="7">
    <location>
        <begin position="105"/>
        <end position="124"/>
    </location>
</feature>
<dbReference type="InterPro" id="IPR011701">
    <property type="entry name" value="MFS"/>
</dbReference>
<feature type="compositionally biased region" description="Basic and acidic residues" evidence="6">
    <location>
        <begin position="29"/>
        <end position="48"/>
    </location>
</feature>
<organism evidence="8 9">
    <name type="scientific">Flexivirga caeni</name>
    <dbReference type="NCBI Taxonomy" id="2294115"/>
    <lineage>
        <taxon>Bacteria</taxon>
        <taxon>Bacillati</taxon>
        <taxon>Actinomycetota</taxon>
        <taxon>Actinomycetes</taxon>
        <taxon>Micrococcales</taxon>
        <taxon>Dermacoccaceae</taxon>
        <taxon>Flexivirga</taxon>
    </lineage>
</organism>
<dbReference type="Proteomes" id="UP000271678">
    <property type="component" value="Unassembled WGS sequence"/>
</dbReference>
<evidence type="ECO:0000313" key="9">
    <source>
        <dbReference type="Proteomes" id="UP000271678"/>
    </source>
</evidence>
<feature type="transmembrane region" description="Helical" evidence="7">
    <location>
        <begin position="77"/>
        <end position="99"/>
    </location>
</feature>
<feature type="transmembrane region" description="Helical" evidence="7">
    <location>
        <begin position="409"/>
        <end position="432"/>
    </location>
</feature>
<reference evidence="8 9" key="1">
    <citation type="submission" date="2018-11" db="EMBL/GenBank/DDBJ databases">
        <title>Draft genome of Simplicispira Flexivirga sp. BO-16.</title>
        <authorList>
            <person name="Im W.T."/>
        </authorList>
    </citation>
    <scope>NUCLEOTIDE SEQUENCE [LARGE SCALE GENOMIC DNA]</scope>
    <source>
        <strain evidence="8 9">BO-16</strain>
    </source>
</reference>
<keyword evidence="3 7" id="KW-0812">Transmembrane</keyword>
<dbReference type="PANTHER" id="PTHR42718">
    <property type="entry name" value="MAJOR FACILITATOR SUPERFAMILY MULTIDRUG TRANSPORTER MFSC"/>
    <property type="match status" value="1"/>
</dbReference>
<name>A0A3M9M1U9_9MICO</name>
<feature type="transmembrane region" description="Helical" evidence="7">
    <location>
        <begin position="292"/>
        <end position="310"/>
    </location>
</feature>
<keyword evidence="4 7" id="KW-1133">Transmembrane helix</keyword>
<feature type="transmembrane region" description="Helical" evidence="7">
    <location>
        <begin position="136"/>
        <end position="154"/>
    </location>
</feature>
<comment type="caution">
    <text evidence="8">The sequence shown here is derived from an EMBL/GenBank/DDBJ whole genome shotgun (WGS) entry which is preliminary data.</text>
</comment>
<evidence type="ECO:0000313" key="8">
    <source>
        <dbReference type="EMBL" id="RNI19516.1"/>
    </source>
</evidence>
<proteinExistence type="predicted"/>
<keyword evidence="9" id="KW-1185">Reference proteome</keyword>
<keyword evidence="2" id="KW-0813">Transport</keyword>
<dbReference type="GO" id="GO:0016020">
    <property type="term" value="C:membrane"/>
    <property type="evidence" value="ECO:0007669"/>
    <property type="project" value="UniProtKB-SubCell"/>
</dbReference>
<feature type="region of interest" description="Disordered" evidence="6">
    <location>
        <begin position="1"/>
        <end position="62"/>
    </location>
</feature>